<keyword evidence="2" id="KW-1185">Reference proteome</keyword>
<dbReference type="EMBL" id="JAHYXK010000004">
    <property type="protein sequence ID" value="MBW7466816.1"/>
    <property type="molecule type" value="Genomic_DNA"/>
</dbReference>
<dbReference type="RefSeq" id="WP_219876694.1">
    <property type="nucleotide sequence ID" value="NZ_JAHYXK010000004.1"/>
</dbReference>
<dbReference type="Pfam" id="PF14254">
    <property type="entry name" value="DUF4348"/>
    <property type="match status" value="1"/>
</dbReference>
<accession>A0ABS7CSZ2</accession>
<sequence>MKLSYLTFFKFALSFLTSCSERSDQSLSGGSTEYRTDTTATLNDSKIYPLTDIDENFEIFLSHFNRVSVFQTARIDFPLMYKEVDMDSENLSLIEGKIEKPDFLKMDFTFDKSMADRTVDAYTQDIDVRNNKATIMIRGVDNGIATDYFFEKRSGK</sequence>
<proteinExistence type="predicted"/>
<dbReference type="Gene3D" id="3.10.450.410">
    <property type="match status" value="1"/>
</dbReference>
<organism evidence="1 2">
    <name type="scientific">Pontibacter aydingkolensis</name>
    <dbReference type="NCBI Taxonomy" id="1911536"/>
    <lineage>
        <taxon>Bacteria</taxon>
        <taxon>Pseudomonadati</taxon>
        <taxon>Bacteroidota</taxon>
        <taxon>Cytophagia</taxon>
        <taxon>Cytophagales</taxon>
        <taxon>Hymenobacteraceae</taxon>
        <taxon>Pontibacter</taxon>
    </lineage>
</organism>
<evidence type="ECO:0000313" key="2">
    <source>
        <dbReference type="Proteomes" id="UP000813018"/>
    </source>
</evidence>
<protein>
    <submittedName>
        <fullName evidence="1">DUF4348 domain-containing protein</fullName>
    </submittedName>
</protein>
<comment type="caution">
    <text evidence="1">The sequence shown here is derived from an EMBL/GenBank/DDBJ whole genome shotgun (WGS) entry which is preliminary data.</text>
</comment>
<dbReference type="InterPro" id="IPR025590">
    <property type="entry name" value="DUF4348"/>
</dbReference>
<dbReference type="Proteomes" id="UP000813018">
    <property type="component" value="Unassembled WGS sequence"/>
</dbReference>
<reference evidence="1 2" key="1">
    <citation type="journal article" date="2016" name="Int. J. Syst. Evol. Microbiol.">
        <title>Pontibacter aydingkolensis sp. nov., isolated from soil of a salt lake.</title>
        <authorList>
            <person name="Osman G."/>
            <person name="Zhang T."/>
            <person name="Lou K."/>
            <person name="Gao Y."/>
            <person name="Chang W."/>
            <person name="Lin Q."/>
            <person name="Yang H.M."/>
            <person name="Huo X.D."/>
            <person name="Wang N."/>
        </authorList>
    </citation>
    <scope>NUCLEOTIDE SEQUENCE [LARGE SCALE GENOMIC DNA]</scope>
    <source>
        <strain evidence="1 2">KACC 19255</strain>
    </source>
</reference>
<name>A0ABS7CSZ2_9BACT</name>
<evidence type="ECO:0000313" key="1">
    <source>
        <dbReference type="EMBL" id="MBW7466816.1"/>
    </source>
</evidence>
<gene>
    <name evidence="1" type="ORF">K0O23_07030</name>
</gene>